<organism evidence="5 6">
    <name type="scientific">Ureibacillus thermosphaericus</name>
    <dbReference type="NCBI Taxonomy" id="51173"/>
    <lineage>
        <taxon>Bacteria</taxon>
        <taxon>Bacillati</taxon>
        <taxon>Bacillota</taxon>
        <taxon>Bacilli</taxon>
        <taxon>Bacillales</taxon>
        <taxon>Caryophanaceae</taxon>
        <taxon>Ureibacillus</taxon>
    </lineage>
</organism>
<dbReference type="CDD" id="cd02440">
    <property type="entry name" value="AdoMet_MTases"/>
    <property type="match status" value="1"/>
</dbReference>
<dbReference type="InterPro" id="IPR025714">
    <property type="entry name" value="Methyltranfer_dom"/>
</dbReference>
<feature type="binding site" evidence="2">
    <location>
        <begin position="107"/>
        <end position="108"/>
    </location>
    <ligand>
        <name>S-adenosyl-L-methionine</name>
        <dbReference type="ChEBI" id="CHEBI:59789"/>
    </ligand>
</feature>
<dbReference type="AlphaFoldDB" id="A0A840PTA2"/>
<sequence length="278" mass="31841">MGKRSKRQNSIEFMKENRRLFSCPICNNEMDVHDDGEVFCSNRHNFTIAKQGYVNFLTKPVRSMYTKNLFESRKVVIDSGLFNEMHKQVATIIGNSVKTILDTGCGEGSHLARICEQLNDEVVGVGVDIAKEGIITAAKYYDRKIWCVGDLADSPFREQSFDVILNILSPANYGEFKRLLKQGGKLIKVVPQSEYLMELRKQVFANSKKELYSNEQTVVRFHEQFMNVSQQRITYKVPIEKELIPKLIEMTPLGWHAETHDISLEELTIDLDILVGEV</sequence>
<dbReference type="Gene3D" id="3.40.50.150">
    <property type="entry name" value="Vaccinia Virus protein VP39"/>
    <property type="match status" value="1"/>
</dbReference>
<evidence type="ECO:0000313" key="6">
    <source>
        <dbReference type="Proteomes" id="UP000557217"/>
    </source>
</evidence>
<keyword evidence="5" id="KW-0808">Transferase</keyword>
<dbReference type="InterPro" id="IPR048647">
    <property type="entry name" value="RlmA_N"/>
</dbReference>
<keyword evidence="1" id="KW-0862">Zinc</keyword>
<dbReference type="Pfam" id="PF21302">
    <property type="entry name" value="Zn_ribbon_RlmA"/>
    <property type="match status" value="1"/>
</dbReference>
<dbReference type="EC" id="2.1.1.187" evidence="5"/>
<dbReference type="Proteomes" id="UP000557217">
    <property type="component" value="Unassembled WGS sequence"/>
</dbReference>
<feature type="domain" description="Methyltransferase" evidence="3">
    <location>
        <begin position="98"/>
        <end position="203"/>
    </location>
</feature>
<keyword evidence="6" id="KW-1185">Reference proteome</keyword>
<dbReference type="RefSeq" id="WP_016838366.1">
    <property type="nucleotide sequence ID" value="NZ_JAAXPW010000007.1"/>
</dbReference>
<evidence type="ECO:0000256" key="1">
    <source>
        <dbReference type="PIRSR" id="PIRSR018249-1"/>
    </source>
</evidence>
<feature type="binding site" evidence="1">
    <location>
        <position position="26"/>
    </location>
    <ligand>
        <name>Zn(2+)</name>
        <dbReference type="ChEBI" id="CHEBI:29105"/>
    </ligand>
</feature>
<name>A0A840PTA2_URETH</name>
<keyword evidence="2" id="KW-0949">S-adenosyl-L-methionine</keyword>
<feature type="binding site" evidence="2">
    <location>
        <position position="82"/>
    </location>
    <ligand>
        <name>S-adenosyl-L-methionine</name>
        <dbReference type="ChEBI" id="CHEBI:59789"/>
    </ligand>
</feature>
<proteinExistence type="predicted"/>
<dbReference type="EMBL" id="JACHGZ010000006">
    <property type="protein sequence ID" value="MBB5148404.1"/>
    <property type="molecule type" value="Genomic_DNA"/>
</dbReference>
<feature type="binding site" evidence="2">
    <location>
        <position position="195"/>
    </location>
    <ligand>
        <name>S-adenosyl-L-methionine</name>
        <dbReference type="ChEBI" id="CHEBI:59789"/>
    </ligand>
</feature>
<dbReference type="PIRSF" id="PIRSF018249">
    <property type="entry name" value="MyrA_prd"/>
    <property type="match status" value="1"/>
</dbReference>
<comment type="caution">
    <text evidence="5">The sequence shown here is derived from an EMBL/GenBank/DDBJ whole genome shotgun (WGS) entry which is preliminary data.</text>
</comment>
<dbReference type="Pfam" id="PF13847">
    <property type="entry name" value="Methyltransf_31"/>
    <property type="match status" value="1"/>
</dbReference>
<keyword evidence="5" id="KW-0489">Methyltransferase</keyword>
<reference evidence="5 6" key="1">
    <citation type="submission" date="2020-08" db="EMBL/GenBank/DDBJ databases">
        <title>Genomic Encyclopedia of Type Strains, Phase IV (KMG-IV): sequencing the most valuable type-strain genomes for metagenomic binning, comparative biology and taxonomic classification.</title>
        <authorList>
            <person name="Goeker M."/>
        </authorList>
    </citation>
    <scope>NUCLEOTIDE SEQUENCE [LARGE SCALE GENOMIC DNA]</scope>
    <source>
        <strain evidence="5 6">DSM 10633</strain>
    </source>
</reference>
<evidence type="ECO:0000259" key="3">
    <source>
        <dbReference type="Pfam" id="PF13847"/>
    </source>
</evidence>
<dbReference type="GO" id="GO:0052911">
    <property type="term" value="F:23S rRNA (guanine(745)-N(1))-methyltransferase activity"/>
    <property type="evidence" value="ECO:0007669"/>
    <property type="project" value="UniProtKB-EC"/>
</dbReference>
<keyword evidence="1" id="KW-0479">Metal-binding</keyword>
<evidence type="ECO:0000256" key="2">
    <source>
        <dbReference type="PIRSR" id="PIRSR018249-2"/>
    </source>
</evidence>
<evidence type="ECO:0000313" key="5">
    <source>
        <dbReference type="EMBL" id="MBB5148404.1"/>
    </source>
</evidence>
<dbReference type="SUPFAM" id="SSF53335">
    <property type="entry name" value="S-adenosyl-L-methionine-dependent methyltransferases"/>
    <property type="match status" value="1"/>
</dbReference>
<dbReference type="InterPro" id="IPR029063">
    <property type="entry name" value="SAM-dependent_MTases_sf"/>
</dbReference>
<accession>A0A840PTA2</accession>
<dbReference type="InterPro" id="IPR016718">
    <property type="entry name" value="rRNA_m1G-MeTrfase_A_prd"/>
</dbReference>
<evidence type="ECO:0000259" key="4">
    <source>
        <dbReference type="Pfam" id="PF21302"/>
    </source>
</evidence>
<feature type="binding site" evidence="1">
    <location>
        <position position="23"/>
    </location>
    <ligand>
        <name>Zn(2+)</name>
        <dbReference type="ChEBI" id="CHEBI:29105"/>
    </ligand>
</feature>
<dbReference type="GO" id="GO:0046872">
    <property type="term" value="F:metal ion binding"/>
    <property type="evidence" value="ECO:0007669"/>
    <property type="project" value="UniProtKB-KW"/>
</dbReference>
<gene>
    <name evidence="5" type="ORF">HNR36_000790</name>
</gene>
<feature type="domain" description="23S rRNA (guanine(745)-N(1))-methyltransferase N-terminal" evidence="4">
    <location>
        <begin position="21"/>
        <end position="57"/>
    </location>
</feature>
<feature type="binding site" evidence="1">
    <location>
        <position position="44"/>
    </location>
    <ligand>
        <name>Zn(2+)</name>
        <dbReference type="ChEBI" id="CHEBI:29105"/>
    </ligand>
</feature>
<protein>
    <submittedName>
        <fullName evidence="5">23S rRNA (Guanine745-N1)-methyltransferase</fullName>
        <ecNumber evidence="5">2.1.1.187</ecNumber>
    </submittedName>
</protein>
<feature type="binding site" evidence="1">
    <location>
        <position position="40"/>
    </location>
    <ligand>
        <name>Zn(2+)</name>
        <dbReference type="ChEBI" id="CHEBI:29105"/>
    </ligand>
</feature>